<dbReference type="PANTHER" id="PTHR10151:SF120">
    <property type="entry name" value="BIS(5'-ADENOSYL)-TRIPHOSPHATASE"/>
    <property type="match status" value="1"/>
</dbReference>
<dbReference type="GO" id="GO:0016787">
    <property type="term" value="F:hydrolase activity"/>
    <property type="evidence" value="ECO:0007669"/>
    <property type="project" value="UniProtKB-KW"/>
</dbReference>
<dbReference type="InterPro" id="IPR002591">
    <property type="entry name" value="Phosphodiest/P_Trfase"/>
</dbReference>
<feature type="signal peptide" evidence="1">
    <location>
        <begin position="1"/>
        <end position="25"/>
    </location>
</feature>
<sequence length="338" mass="36421">MLSPRTALVAALTCLVVAAPAAAGALEPPPRTDPPPASAVAERVLAISVDGLNPQAIRRLGKAGAPTFHRLIAESAGTLNARSEQELNITLPNHTSMVTSRRIDRRYGGHGVTWNVDLPGTTVQAAAGHPVSSVFSVVHDAGGATALYSTKSKFTLFERSWPDAVDSVVIDENQARLVRRARTDLLSADREFTFLHVSLPDRAGHASGGMSPAYLDAVRRTDAHLRTVLRTIERDPVLSDELVVVLTADHGFQRGRRDHSAKVYANYRIPFFVWGEGIEPGDLYDLNPDYRDPGTSRPGYAGRQPVRNGDLGNLALDLLGLTPIPGSELDADYSLDVE</sequence>
<keyword evidence="2" id="KW-0378">Hydrolase</keyword>
<dbReference type="SUPFAM" id="SSF53649">
    <property type="entry name" value="Alkaline phosphatase-like"/>
    <property type="match status" value="1"/>
</dbReference>
<protein>
    <submittedName>
        <fullName evidence="2">Sulfatase-like hydrolase/transferase</fullName>
    </submittedName>
</protein>
<keyword evidence="3" id="KW-1185">Reference proteome</keyword>
<keyword evidence="2" id="KW-0808">Transferase</keyword>
<evidence type="ECO:0000313" key="2">
    <source>
        <dbReference type="EMBL" id="MVQ51068.1"/>
    </source>
</evidence>
<keyword evidence="1" id="KW-0732">Signal</keyword>
<dbReference type="InterPro" id="IPR017850">
    <property type="entry name" value="Alkaline_phosphatase_core_sf"/>
</dbReference>
<dbReference type="GO" id="GO:0016740">
    <property type="term" value="F:transferase activity"/>
    <property type="evidence" value="ECO:0007669"/>
    <property type="project" value="UniProtKB-KW"/>
</dbReference>
<dbReference type="AlphaFoldDB" id="A0A6L6XVG4"/>
<reference evidence="2 3" key="1">
    <citation type="submission" date="2019-12" db="EMBL/GenBank/DDBJ databases">
        <authorList>
            <person name="Huq M.A."/>
        </authorList>
    </citation>
    <scope>NUCLEOTIDE SEQUENCE [LARGE SCALE GENOMIC DNA]</scope>
    <source>
        <strain evidence="2 3">MAH-18</strain>
    </source>
</reference>
<evidence type="ECO:0000313" key="3">
    <source>
        <dbReference type="Proteomes" id="UP000473525"/>
    </source>
</evidence>
<comment type="caution">
    <text evidence="2">The sequence shown here is derived from an EMBL/GenBank/DDBJ whole genome shotgun (WGS) entry which is preliminary data.</text>
</comment>
<feature type="chain" id="PRO_5026807490" evidence="1">
    <location>
        <begin position="26"/>
        <end position="338"/>
    </location>
</feature>
<name>A0A6L6XVG4_9ACTN</name>
<organism evidence="2 3">
    <name type="scientific">Nocardioides agri</name>
    <dbReference type="NCBI Taxonomy" id="2682843"/>
    <lineage>
        <taxon>Bacteria</taxon>
        <taxon>Bacillati</taxon>
        <taxon>Actinomycetota</taxon>
        <taxon>Actinomycetes</taxon>
        <taxon>Propionibacteriales</taxon>
        <taxon>Nocardioidaceae</taxon>
        <taxon>Nocardioides</taxon>
    </lineage>
</organism>
<dbReference type="Pfam" id="PF01663">
    <property type="entry name" value="Phosphodiest"/>
    <property type="match status" value="1"/>
</dbReference>
<proteinExistence type="predicted"/>
<dbReference type="Gene3D" id="3.40.720.10">
    <property type="entry name" value="Alkaline Phosphatase, subunit A"/>
    <property type="match status" value="1"/>
</dbReference>
<evidence type="ECO:0000256" key="1">
    <source>
        <dbReference type="SAM" id="SignalP"/>
    </source>
</evidence>
<gene>
    <name evidence="2" type="ORF">GON03_17935</name>
</gene>
<dbReference type="EMBL" id="WSEK01000004">
    <property type="protein sequence ID" value="MVQ51068.1"/>
    <property type="molecule type" value="Genomic_DNA"/>
</dbReference>
<dbReference type="Proteomes" id="UP000473525">
    <property type="component" value="Unassembled WGS sequence"/>
</dbReference>
<accession>A0A6L6XVG4</accession>
<dbReference type="PANTHER" id="PTHR10151">
    <property type="entry name" value="ECTONUCLEOTIDE PYROPHOSPHATASE/PHOSPHODIESTERASE"/>
    <property type="match status" value="1"/>
</dbReference>
<dbReference type="RefSeq" id="WP_157344291.1">
    <property type="nucleotide sequence ID" value="NZ_WSEK01000004.1"/>
</dbReference>